<comment type="caution">
    <text evidence="7">The sequence shown here is derived from an EMBL/GenBank/DDBJ whole genome shotgun (WGS) entry which is preliminary data.</text>
</comment>
<name>A0ABW3TGE7_9RHOB</name>
<gene>
    <name evidence="7" type="ORF">ACFQ3C_16410</name>
</gene>
<dbReference type="RefSeq" id="WP_380794025.1">
    <property type="nucleotide sequence ID" value="NZ_JBHTKR010000006.1"/>
</dbReference>
<feature type="domain" description="Cytochrome c" evidence="6">
    <location>
        <begin position="32"/>
        <end position="121"/>
    </location>
</feature>
<keyword evidence="5" id="KW-0732">Signal</keyword>
<evidence type="ECO:0000256" key="5">
    <source>
        <dbReference type="SAM" id="SignalP"/>
    </source>
</evidence>
<evidence type="ECO:0000256" key="2">
    <source>
        <dbReference type="ARBA" id="ARBA00022723"/>
    </source>
</evidence>
<dbReference type="SUPFAM" id="SSF46626">
    <property type="entry name" value="Cytochrome c"/>
    <property type="match status" value="1"/>
</dbReference>
<evidence type="ECO:0000313" key="7">
    <source>
        <dbReference type="EMBL" id="MFD1196254.1"/>
    </source>
</evidence>
<reference evidence="8" key="1">
    <citation type="journal article" date="2019" name="Int. J. Syst. Evol. Microbiol.">
        <title>The Global Catalogue of Microorganisms (GCM) 10K type strain sequencing project: providing services to taxonomists for standard genome sequencing and annotation.</title>
        <authorList>
            <consortium name="The Broad Institute Genomics Platform"/>
            <consortium name="The Broad Institute Genome Sequencing Center for Infectious Disease"/>
            <person name="Wu L."/>
            <person name="Ma J."/>
        </authorList>
    </citation>
    <scope>NUCLEOTIDE SEQUENCE [LARGE SCALE GENOMIC DNA]</scope>
    <source>
        <strain evidence="8">CCUG 55328</strain>
    </source>
</reference>
<dbReference type="InterPro" id="IPR011429">
    <property type="entry name" value="Cyt_c_Planctomycete-type"/>
</dbReference>
<accession>A0ABW3TGE7</accession>
<keyword evidence="2 4" id="KW-0479">Metal-binding</keyword>
<evidence type="ECO:0000256" key="4">
    <source>
        <dbReference type="PROSITE-ProRule" id="PRU00433"/>
    </source>
</evidence>
<protein>
    <submittedName>
        <fullName evidence="7">C-type cytochrome domain-containing protein</fullName>
    </submittedName>
</protein>
<dbReference type="Proteomes" id="UP001597151">
    <property type="component" value="Unassembled WGS sequence"/>
</dbReference>
<dbReference type="InterPro" id="IPR036909">
    <property type="entry name" value="Cyt_c-like_dom_sf"/>
</dbReference>
<proteinExistence type="predicted"/>
<feature type="chain" id="PRO_5045772319" evidence="5">
    <location>
        <begin position="23"/>
        <end position="128"/>
    </location>
</feature>
<evidence type="ECO:0000256" key="1">
    <source>
        <dbReference type="ARBA" id="ARBA00022617"/>
    </source>
</evidence>
<dbReference type="PROSITE" id="PS51007">
    <property type="entry name" value="CYTC"/>
    <property type="match status" value="1"/>
</dbReference>
<dbReference type="InterPro" id="IPR009056">
    <property type="entry name" value="Cyt_c-like_dom"/>
</dbReference>
<keyword evidence="1 4" id="KW-0349">Heme</keyword>
<dbReference type="Pfam" id="PF07635">
    <property type="entry name" value="PSCyt1"/>
    <property type="match status" value="1"/>
</dbReference>
<dbReference type="PANTHER" id="PTHR35889">
    <property type="entry name" value="CYCLOINULO-OLIGOSACCHARIDE FRUCTANOTRANSFERASE-RELATED"/>
    <property type="match status" value="1"/>
</dbReference>
<dbReference type="EMBL" id="JBHTKR010000006">
    <property type="protein sequence ID" value="MFD1196254.1"/>
    <property type="molecule type" value="Genomic_DNA"/>
</dbReference>
<evidence type="ECO:0000256" key="3">
    <source>
        <dbReference type="ARBA" id="ARBA00023004"/>
    </source>
</evidence>
<evidence type="ECO:0000313" key="8">
    <source>
        <dbReference type="Proteomes" id="UP001597151"/>
    </source>
</evidence>
<dbReference type="Gene3D" id="1.10.760.10">
    <property type="entry name" value="Cytochrome c-like domain"/>
    <property type="match status" value="1"/>
</dbReference>
<keyword evidence="8" id="KW-1185">Reference proteome</keyword>
<feature type="signal peptide" evidence="5">
    <location>
        <begin position="1"/>
        <end position="22"/>
    </location>
</feature>
<evidence type="ECO:0000259" key="6">
    <source>
        <dbReference type="PROSITE" id="PS51007"/>
    </source>
</evidence>
<sequence>MTRIFILVALTIWTASIRAALAEDLAEDLTEARWEEVSQIFSTNCINCHSSHGAAKGLRLDSYDAVLAGGVDGLVVLAGDPFGSELIKRLRGDSAPRMPFLATPLPPSQIDLIVRWIEAGMPKAQPPD</sequence>
<dbReference type="PANTHER" id="PTHR35889:SF3">
    <property type="entry name" value="F-BOX DOMAIN-CONTAINING PROTEIN"/>
    <property type="match status" value="1"/>
</dbReference>
<keyword evidence="3 4" id="KW-0408">Iron</keyword>
<organism evidence="7 8">
    <name type="scientific">Seohaeicola saemankumensis</name>
    <dbReference type="NCBI Taxonomy" id="481181"/>
    <lineage>
        <taxon>Bacteria</taxon>
        <taxon>Pseudomonadati</taxon>
        <taxon>Pseudomonadota</taxon>
        <taxon>Alphaproteobacteria</taxon>
        <taxon>Rhodobacterales</taxon>
        <taxon>Roseobacteraceae</taxon>
        <taxon>Seohaeicola</taxon>
    </lineage>
</organism>